<sequence length="98" mass="11377">MRTIEGWLSAHPEIQERECINSKTREWKTNLKESETKDSLGLSMRYSPRPRDDSSPFQQGSKKLNGGFFLFWRTFLERAENAFSGLSAVGFDVNLLRF</sequence>
<gene>
    <name evidence="2" type="ORF">VNO77_15972</name>
</gene>
<accession>A0AAN9M3B1</accession>
<keyword evidence="3" id="KW-1185">Reference proteome</keyword>
<name>A0AAN9M3B1_CANGL</name>
<dbReference type="Proteomes" id="UP001367508">
    <property type="component" value="Unassembled WGS sequence"/>
</dbReference>
<evidence type="ECO:0000313" key="2">
    <source>
        <dbReference type="EMBL" id="KAK7345369.1"/>
    </source>
</evidence>
<organism evidence="2 3">
    <name type="scientific">Canavalia gladiata</name>
    <name type="common">Sword bean</name>
    <name type="synonym">Dolichos gladiatus</name>
    <dbReference type="NCBI Taxonomy" id="3824"/>
    <lineage>
        <taxon>Eukaryota</taxon>
        <taxon>Viridiplantae</taxon>
        <taxon>Streptophyta</taxon>
        <taxon>Embryophyta</taxon>
        <taxon>Tracheophyta</taxon>
        <taxon>Spermatophyta</taxon>
        <taxon>Magnoliopsida</taxon>
        <taxon>eudicotyledons</taxon>
        <taxon>Gunneridae</taxon>
        <taxon>Pentapetalae</taxon>
        <taxon>rosids</taxon>
        <taxon>fabids</taxon>
        <taxon>Fabales</taxon>
        <taxon>Fabaceae</taxon>
        <taxon>Papilionoideae</taxon>
        <taxon>50 kb inversion clade</taxon>
        <taxon>NPAAA clade</taxon>
        <taxon>indigoferoid/millettioid clade</taxon>
        <taxon>Phaseoleae</taxon>
        <taxon>Canavalia</taxon>
    </lineage>
</organism>
<feature type="region of interest" description="Disordered" evidence="1">
    <location>
        <begin position="31"/>
        <end position="62"/>
    </location>
</feature>
<proteinExistence type="predicted"/>
<evidence type="ECO:0000256" key="1">
    <source>
        <dbReference type="SAM" id="MobiDB-lite"/>
    </source>
</evidence>
<evidence type="ECO:0000313" key="3">
    <source>
        <dbReference type="Proteomes" id="UP001367508"/>
    </source>
</evidence>
<protein>
    <submittedName>
        <fullName evidence="2">Uncharacterized protein</fullName>
    </submittedName>
</protein>
<comment type="caution">
    <text evidence="2">The sequence shown here is derived from an EMBL/GenBank/DDBJ whole genome shotgun (WGS) entry which is preliminary data.</text>
</comment>
<dbReference type="AlphaFoldDB" id="A0AAN9M3B1"/>
<dbReference type="EMBL" id="JAYMYQ010000003">
    <property type="protein sequence ID" value="KAK7345369.1"/>
    <property type="molecule type" value="Genomic_DNA"/>
</dbReference>
<reference evidence="2 3" key="1">
    <citation type="submission" date="2024-01" db="EMBL/GenBank/DDBJ databases">
        <title>The genomes of 5 underutilized Papilionoideae crops provide insights into root nodulation and disease resistanc.</title>
        <authorList>
            <person name="Jiang F."/>
        </authorList>
    </citation>
    <scope>NUCLEOTIDE SEQUENCE [LARGE SCALE GENOMIC DNA]</scope>
    <source>
        <strain evidence="2">LVBAO_FW01</strain>
        <tissue evidence="2">Leaves</tissue>
    </source>
</reference>